<dbReference type="PANTHER" id="PTHR47970:SF12">
    <property type="entry name" value="KINESIN FAMILY MEMBER 11"/>
    <property type="match status" value="1"/>
</dbReference>
<evidence type="ECO:0000256" key="6">
    <source>
        <dbReference type="ARBA" id="ARBA00023175"/>
    </source>
</evidence>
<evidence type="ECO:0000259" key="12">
    <source>
        <dbReference type="PROSITE" id="PS50067"/>
    </source>
</evidence>
<dbReference type="CDD" id="cd00106">
    <property type="entry name" value="KISc"/>
    <property type="match status" value="1"/>
</dbReference>
<feature type="compositionally biased region" description="Low complexity" evidence="11">
    <location>
        <begin position="915"/>
        <end position="927"/>
    </location>
</feature>
<dbReference type="PRINTS" id="PR00380">
    <property type="entry name" value="KINESINHEAVY"/>
</dbReference>
<evidence type="ECO:0000256" key="8">
    <source>
        <dbReference type="ARBA" id="ARBA00034704"/>
    </source>
</evidence>
<dbReference type="GO" id="GO:0008017">
    <property type="term" value="F:microtubule binding"/>
    <property type="evidence" value="ECO:0007669"/>
    <property type="project" value="InterPro"/>
</dbReference>
<evidence type="ECO:0000256" key="5">
    <source>
        <dbReference type="ARBA" id="ARBA00022840"/>
    </source>
</evidence>
<protein>
    <recommendedName>
        <fullName evidence="12">Kinesin motor domain-containing protein</fullName>
    </recommendedName>
</protein>
<keyword evidence="14" id="KW-1185">Reference proteome</keyword>
<proteinExistence type="inferred from homology"/>
<evidence type="ECO:0000256" key="3">
    <source>
        <dbReference type="ARBA" id="ARBA00022701"/>
    </source>
</evidence>
<keyword evidence="3" id="KW-0493">Microtubule</keyword>
<dbReference type="GO" id="GO:0005876">
    <property type="term" value="C:spindle microtubule"/>
    <property type="evidence" value="ECO:0007669"/>
    <property type="project" value="TreeGrafter"/>
</dbReference>
<dbReference type="FunFam" id="3.40.850.10:FF:000019">
    <property type="entry name" value="Kinesin-like protein KIN-5D"/>
    <property type="match status" value="1"/>
</dbReference>
<dbReference type="InterPro" id="IPR036961">
    <property type="entry name" value="Kinesin_motor_dom_sf"/>
</dbReference>
<dbReference type="Proteomes" id="UP000054408">
    <property type="component" value="Unassembled WGS sequence"/>
</dbReference>
<dbReference type="GO" id="GO:0005524">
    <property type="term" value="F:ATP binding"/>
    <property type="evidence" value="ECO:0007669"/>
    <property type="project" value="UniProtKB-UniRule"/>
</dbReference>
<keyword evidence="5 9" id="KW-0067">ATP-binding</keyword>
<keyword evidence="6 9" id="KW-0505">Motor protein</keyword>
<name>A0A0L0DEA3_THETB</name>
<dbReference type="Gene3D" id="3.40.850.10">
    <property type="entry name" value="Kinesin motor domain"/>
    <property type="match status" value="1"/>
</dbReference>
<dbReference type="AlphaFoldDB" id="A0A0L0DEA3"/>
<dbReference type="OMA" id="EMRLHTP"/>
<feature type="region of interest" description="Disordered" evidence="11">
    <location>
        <begin position="382"/>
        <end position="409"/>
    </location>
</feature>
<keyword evidence="2" id="KW-0963">Cytoplasm</keyword>
<dbReference type="PANTHER" id="PTHR47970">
    <property type="entry name" value="KINESIN-LIKE PROTEIN KIF11"/>
    <property type="match status" value="1"/>
</dbReference>
<feature type="coiled-coil region" evidence="10">
    <location>
        <begin position="806"/>
        <end position="882"/>
    </location>
</feature>
<accession>A0A0L0DEA3</accession>
<evidence type="ECO:0000256" key="9">
    <source>
        <dbReference type="PROSITE-ProRule" id="PRU00283"/>
    </source>
</evidence>
<evidence type="ECO:0000313" key="14">
    <source>
        <dbReference type="Proteomes" id="UP000054408"/>
    </source>
</evidence>
<dbReference type="GeneID" id="25560449"/>
<dbReference type="EMBL" id="GL349435">
    <property type="protein sequence ID" value="KNC50491.1"/>
    <property type="molecule type" value="Genomic_DNA"/>
</dbReference>
<feature type="coiled-coil region" evidence="10">
    <location>
        <begin position="414"/>
        <end position="779"/>
    </location>
</feature>
<evidence type="ECO:0000313" key="13">
    <source>
        <dbReference type="EMBL" id="KNC50491.1"/>
    </source>
</evidence>
<feature type="domain" description="Kinesin motor" evidence="12">
    <location>
        <begin position="10"/>
        <end position="342"/>
    </location>
</feature>
<feature type="coiled-coil region" evidence="10">
    <location>
        <begin position="354"/>
        <end position="381"/>
    </location>
</feature>
<dbReference type="GO" id="GO:0072686">
    <property type="term" value="C:mitotic spindle"/>
    <property type="evidence" value="ECO:0007669"/>
    <property type="project" value="TreeGrafter"/>
</dbReference>
<dbReference type="OrthoDB" id="3176171at2759"/>
<evidence type="ECO:0000256" key="2">
    <source>
        <dbReference type="ARBA" id="ARBA00022490"/>
    </source>
</evidence>
<dbReference type="InterPro" id="IPR001752">
    <property type="entry name" value="Kinesin_motor_dom"/>
</dbReference>
<evidence type="ECO:0000256" key="10">
    <source>
        <dbReference type="SAM" id="Coils"/>
    </source>
</evidence>
<keyword evidence="7" id="KW-0206">Cytoskeleton</keyword>
<evidence type="ECO:0000256" key="1">
    <source>
        <dbReference type="ARBA" id="ARBA00004245"/>
    </source>
</evidence>
<organism evidence="13 14">
    <name type="scientific">Thecamonas trahens ATCC 50062</name>
    <dbReference type="NCBI Taxonomy" id="461836"/>
    <lineage>
        <taxon>Eukaryota</taxon>
        <taxon>Apusozoa</taxon>
        <taxon>Apusomonadida</taxon>
        <taxon>Apusomonadidae</taxon>
        <taxon>Thecamonas</taxon>
    </lineage>
</organism>
<dbReference type="InterPro" id="IPR019821">
    <property type="entry name" value="Kinesin_motor_CS"/>
</dbReference>
<comment type="subcellular location">
    <subcellularLocation>
        <location evidence="1">Cytoplasm</location>
        <location evidence="1">Cytoskeleton</location>
    </subcellularLocation>
</comment>
<reference evidence="13 14" key="1">
    <citation type="submission" date="2010-05" db="EMBL/GenBank/DDBJ databases">
        <title>The Genome Sequence of Thecamonas trahens ATCC 50062.</title>
        <authorList>
            <consortium name="The Broad Institute Genome Sequencing Platform"/>
            <person name="Russ C."/>
            <person name="Cuomo C."/>
            <person name="Shea T."/>
            <person name="Young S.K."/>
            <person name="Zeng Q."/>
            <person name="Koehrsen M."/>
            <person name="Haas B."/>
            <person name="Borodovsky M."/>
            <person name="Guigo R."/>
            <person name="Alvarado L."/>
            <person name="Berlin A."/>
            <person name="Bochicchio J."/>
            <person name="Borenstein D."/>
            <person name="Chapman S."/>
            <person name="Chen Z."/>
            <person name="Freedman E."/>
            <person name="Gellesch M."/>
            <person name="Goldberg J."/>
            <person name="Griggs A."/>
            <person name="Gujja S."/>
            <person name="Heilman E."/>
            <person name="Heiman D."/>
            <person name="Hepburn T."/>
            <person name="Howarth C."/>
            <person name="Jen D."/>
            <person name="Larson L."/>
            <person name="Mehta T."/>
            <person name="Park D."/>
            <person name="Pearson M."/>
            <person name="Roberts A."/>
            <person name="Saif S."/>
            <person name="Shenoy N."/>
            <person name="Sisk P."/>
            <person name="Stolte C."/>
            <person name="Sykes S."/>
            <person name="Thomson T."/>
            <person name="Walk T."/>
            <person name="White J."/>
            <person name="Yandava C."/>
            <person name="Burger G."/>
            <person name="Gray M.W."/>
            <person name="Holland P.W.H."/>
            <person name="King N."/>
            <person name="Lang F.B.F."/>
            <person name="Roger A.J."/>
            <person name="Ruiz-Trillo I."/>
            <person name="Lander E."/>
            <person name="Nusbaum C."/>
        </authorList>
    </citation>
    <scope>NUCLEOTIDE SEQUENCE [LARGE SCALE GENOMIC DNA]</scope>
    <source>
        <strain evidence="13 14">ATCC 50062</strain>
    </source>
</reference>
<dbReference type="Pfam" id="PF00225">
    <property type="entry name" value="Kinesin"/>
    <property type="match status" value="1"/>
</dbReference>
<dbReference type="STRING" id="461836.A0A0L0DEA3"/>
<evidence type="ECO:0000256" key="11">
    <source>
        <dbReference type="SAM" id="MobiDB-lite"/>
    </source>
</evidence>
<feature type="binding site" evidence="9">
    <location>
        <begin position="95"/>
        <end position="102"/>
    </location>
    <ligand>
        <name>ATP</name>
        <dbReference type="ChEBI" id="CHEBI:30616"/>
    </ligand>
</feature>
<dbReference type="RefSeq" id="XP_013762387.1">
    <property type="nucleotide sequence ID" value="XM_013906933.1"/>
</dbReference>
<dbReference type="GO" id="GO:0008574">
    <property type="term" value="F:plus-end-directed microtubule motor activity"/>
    <property type="evidence" value="ECO:0007669"/>
    <property type="project" value="TreeGrafter"/>
</dbReference>
<keyword evidence="4 9" id="KW-0547">Nucleotide-binding</keyword>
<dbReference type="PROSITE" id="PS00411">
    <property type="entry name" value="KINESIN_MOTOR_1"/>
    <property type="match status" value="1"/>
</dbReference>
<dbReference type="InterPro" id="IPR027417">
    <property type="entry name" value="P-loop_NTPase"/>
</dbReference>
<dbReference type="PROSITE" id="PS50067">
    <property type="entry name" value="KINESIN_MOTOR_2"/>
    <property type="match status" value="1"/>
</dbReference>
<dbReference type="InterPro" id="IPR047149">
    <property type="entry name" value="KIF11-like"/>
</dbReference>
<feature type="region of interest" description="Disordered" evidence="11">
    <location>
        <begin position="905"/>
        <end position="939"/>
    </location>
</feature>
<dbReference type="SUPFAM" id="SSF52540">
    <property type="entry name" value="P-loop containing nucleoside triphosphate hydrolases"/>
    <property type="match status" value="1"/>
</dbReference>
<keyword evidence="10" id="KW-0175">Coiled coil</keyword>
<dbReference type="GO" id="GO:0007018">
    <property type="term" value="P:microtubule-based movement"/>
    <property type="evidence" value="ECO:0007669"/>
    <property type="project" value="InterPro"/>
</dbReference>
<sequence length="1015" mass="110776">MSARSAEEAGVKVIVRFRPVNDRERAEDGGKKSAVNCSDDGQISISLSKDEMPKQYKFDHVFYDQSPQSEIYERAAKATIEDVKAGYNGTLFAYGQTGSGKTFSMFGPRIGDASLRGIIPRACMDILEMVTNDKKNVWQVYVSYLELYNERINDLINTAGKDLKVMEKMENGQKQVYVRDLHEERVHTINEVYELIVKGEMARAQAATKMNQESSRSHCVFMLKLRKMSSDDPSRMEREGRLYMVDLAGSEKLSKTGATGAAAHEAKSINQSLSTLGRCIKYKPSRKKLPQVPFRDSQLTRILQDSLVGNTKTTLVVACSPARYNLLETISTLEFAKRAKMLVNVVKVNRQYTRDQLMAMLEALKKEVEALTLRNAALAKSLREDDGEGPSVAEGDEIGEDGEDDDSGADPRVVAELRMQLVELQAKADAELEEMAESMENARADAEEAREEADELQTMVGELEEEMEALHTAMTEAEEAAEAAANEAQFKISELEAAVADGVAQIAALEDDKAELMTALEEKDEDMADMAELTDATEAELEKVQAKLSDLLAEKQEAAQNESAVQELRAEVKQLQETLAAREAELVEALEAAEAGDGAGSGGGGGGVVQAEVEAQVTELQNELAEVRAEAAEVREQAQTDIDGVIEQMEEAERDRDALAARVEELTSQVNRKVAEELAPAEADAARVKLLEEQVAGLEARLEEEGQVHAATVEELRAELTEAKVALSASQDQVDELTKTGGAGWATQGRVAQLAAKRNEELHKQIAELQATISSMKSKVATIEAVAPLDEAAAVVSKAMETEGALVQAKLKAQRTAAEKSKLEHEVMIAKQLASTAEAKLKAKADADERHEERLAEAQRELALARAELKEANGSLKDAQADVAIRDARIVELEALLAEARRTQVRGPSISNGEASSSSAPSTPATPVNRRIASLSPSSSEKRVWNAKSRGSIDFGMNGALDFRVIRQRLAKTESEHLKRAQEEAARADAAFRERMAAEFAEVDESVAANMGFSW</sequence>
<dbReference type="SMART" id="SM00129">
    <property type="entry name" value="KISc"/>
    <property type="match status" value="1"/>
</dbReference>
<dbReference type="eggNOG" id="KOG0240">
    <property type="taxonomic scope" value="Eukaryota"/>
</dbReference>
<dbReference type="Gene3D" id="1.10.287.1490">
    <property type="match status" value="1"/>
</dbReference>
<feature type="compositionally biased region" description="Acidic residues" evidence="11">
    <location>
        <begin position="394"/>
        <end position="408"/>
    </location>
</feature>
<comment type="similarity">
    <text evidence="8">Belongs to the TRAFAC class myosin-kinesin ATPase superfamily. Kinesin family. KIN-5/BimC subfamily.</text>
</comment>
<evidence type="ECO:0000256" key="7">
    <source>
        <dbReference type="ARBA" id="ARBA00023212"/>
    </source>
</evidence>
<dbReference type="GO" id="GO:0090307">
    <property type="term" value="P:mitotic spindle assembly"/>
    <property type="evidence" value="ECO:0007669"/>
    <property type="project" value="TreeGrafter"/>
</dbReference>
<dbReference type="GO" id="GO:0051231">
    <property type="term" value="P:spindle elongation"/>
    <property type="evidence" value="ECO:0007669"/>
    <property type="project" value="TreeGrafter"/>
</dbReference>
<gene>
    <name evidence="13" type="ORF">AMSG_00654</name>
</gene>
<evidence type="ECO:0000256" key="4">
    <source>
        <dbReference type="ARBA" id="ARBA00022741"/>
    </source>
</evidence>